<dbReference type="EMBL" id="UYWY01025226">
    <property type="protein sequence ID" value="VDM49510.1"/>
    <property type="molecule type" value="Genomic_DNA"/>
</dbReference>
<dbReference type="WBParaSite" id="TCNE_0001819301-mRNA-1">
    <property type="protein sequence ID" value="TCNE_0001819301-mRNA-1"/>
    <property type="gene ID" value="TCNE_0001819301"/>
</dbReference>
<organism evidence="2 3">
    <name type="scientific">Toxocara canis</name>
    <name type="common">Canine roundworm</name>
    <dbReference type="NCBI Taxonomy" id="6265"/>
    <lineage>
        <taxon>Eukaryota</taxon>
        <taxon>Metazoa</taxon>
        <taxon>Ecdysozoa</taxon>
        <taxon>Nematoda</taxon>
        <taxon>Chromadorea</taxon>
        <taxon>Rhabditida</taxon>
        <taxon>Spirurina</taxon>
        <taxon>Ascaridomorpha</taxon>
        <taxon>Ascaridoidea</taxon>
        <taxon>Toxocaridae</taxon>
        <taxon>Toxocara</taxon>
    </lineage>
</organism>
<proteinExistence type="predicted"/>
<evidence type="ECO:0000313" key="3">
    <source>
        <dbReference type="WBParaSite" id="TCNE_0001819301-mRNA-1"/>
    </source>
</evidence>
<evidence type="ECO:0000313" key="1">
    <source>
        <dbReference type="EMBL" id="VDM49510.1"/>
    </source>
</evidence>
<protein>
    <submittedName>
        <fullName evidence="3">Nuclear pore complex protein</fullName>
    </submittedName>
</protein>
<name>A0A183VBR9_TOXCA</name>
<dbReference type="AlphaFoldDB" id="A0A183VBR9"/>
<keyword evidence="2" id="KW-1185">Reference proteome</keyword>
<reference evidence="3" key="1">
    <citation type="submission" date="2016-06" db="UniProtKB">
        <authorList>
            <consortium name="WormBaseParasite"/>
        </authorList>
    </citation>
    <scope>IDENTIFICATION</scope>
</reference>
<sequence>MEGILVEIYGLFGECITNGDDSALSLAQPLDDVQSELLRLELARLKAGGYDWLSARTQCVLAYFKLSVAFQLRYDGDFCDVRNPANVWRLIQKKIKCDDLFGDECAAIKIVKTELSKKNGPVVVQLDDDDEASAKAEWDKQLEEAAVELLNQQQLPGLVLILNEHQITPIV</sequence>
<accession>A0A183VBR9</accession>
<dbReference type="Proteomes" id="UP000050794">
    <property type="component" value="Unassembled WGS sequence"/>
</dbReference>
<evidence type="ECO:0000313" key="2">
    <source>
        <dbReference type="Proteomes" id="UP000050794"/>
    </source>
</evidence>
<gene>
    <name evidence="1" type="ORF">TCNE_LOCUS18189</name>
</gene>
<reference evidence="1 2" key="2">
    <citation type="submission" date="2018-11" db="EMBL/GenBank/DDBJ databases">
        <authorList>
            <consortium name="Pathogen Informatics"/>
        </authorList>
    </citation>
    <scope>NUCLEOTIDE SEQUENCE [LARGE SCALE GENOMIC DNA]</scope>
</reference>